<comment type="caution">
    <text evidence="13">The sequence shown here is derived from an EMBL/GenBank/DDBJ whole genome shotgun (WGS) entry which is preliminary data.</text>
</comment>
<keyword evidence="11 12" id="KW-0472">Membrane</keyword>
<dbReference type="GO" id="GO:0016682">
    <property type="term" value="F:oxidoreductase activity, acting on diphenols and related substances as donors, oxygen as acceptor"/>
    <property type="evidence" value="ECO:0007669"/>
    <property type="project" value="TreeGrafter"/>
</dbReference>
<feature type="transmembrane region" description="Helical" evidence="12">
    <location>
        <begin position="339"/>
        <end position="362"/>
    </location>
</feature>
<evidence type="ECO:0000256" key="5">
    <source>
        <dbReference type="ARBA" id="ARBA00022617"/>
    </source>
</evidence>
<reference evidence="13 14" key="2">
    <citation type="journal article" date="2014" name="FEMS Microbiol. Lett.">
        <title>Draft genomic DNA sequence of the facultatively methylotrophic bacterium Acidomonas methanolica type strain MB58.</title>
        <authorList>
            <person name="Higashiura N."/>
            <person name="Hadano H."/>
            <person name="Hirakawa H."/>
            <person name="Matsutani M."/>
            <person name="Takabe S."/>
            <person name="Matsushita K."/>
            <person name="Azuma Y."/>
        </authorList>
    </citation>
    <scope>NUCLEOTIDE SEQUENCE [LARGE SCALE GENOMIC DNA]</scope>
    <source>
        <strain evidence="13 14">MB58</strain>
    </source>
</reference>
<feature type="transmembrane region" description="Helical" evidence="12">
    <location>
        <begin position="208"/>
        <end position="227"/>
    </location>
</feature>
<evidence type="ECO:0000256" key="6">
    <source>
        <dbReference type="ARBA" id="ARBA00022692"/>
    </source>
</evidence>
<dbReference type="EMBL" id="BAND01000018">
    <property type="protein sequence ID" value="GAJ28293.1"/>
    <property type="molecule type" value="Genomic_DNA"/>
</dbReference>
<feature type="transmembrane region" description="Helical" evidence="12">
    <location>
        <begin position="13"/>
        <end position="43"/>
    </location>
</feature>
<dbReference type="AlphaFoldDB" id="A0A023D2B0"/>
<keyword evidence="9 12" id="KW-1133">Transmembrane helix</keyword>
<keyword evidence="7" id="KW-0479">Metal-binding</keyword>
<dbReference type="GO" id="GO:0070069">
    <property type="term" value="C:cytochrome complex"/>
    <property type="evidence" value="ECO:0007669"/>
    <property type="project" value="TreeGrafter"/>
</dbReference>
<evidence type="ECO:0000313" key="13">
    <source>
        <dbReference type="EMBL" id="GAJ28293.1"/>
    </source>
</evidence>
<comment type="subcellular location">
    <subcellularLocation>
        <location evidence="1">Cell membrane</location>
        <topology evidence="1">Multi-pass membrane protein</topology>
    </subcellularLocation>
</comment>
<dbReference type="PANTHER" id="PTHR43141:SF5">
    <property type="entry name" value="CYTOCHROME BD-I UBIQUINOL OXIDASE SUBUNIT 2"/>
    <property type="match status" value="1"/>
</dbReference>
<reference evidence="14" key="1">
    <citation type="journal article" date="2014" name="FEMS Microbiol. Lett.">
        <title>Draft Genomic DNA Sequence of the Facultatively Methylotrophic Bacterium Acidomonas methanolica type strain MB58.</title>
        <authorList>
            <person name="Higashiura N."/>
            <person name="Hadano H."/>
            <person name="Hirakawa H."/>
            <person name="Matsutani M."/>
            <person name="Takabe S."/>
            <person name="Matsushita K."/>
            <person name="Azuma Y."/>
        </authorList>
    </citation>
    <scope>NUCLEOTIDE SEQUENCE [LARGE SCALE GENOMIC DNA]</scope>
    <source>
        <strain evidence="14">MB58</strain>
    </source>
</reference>
<feature type="transmembrane region" description="Helical" evidence="12">
    <location>
        <begin position="165"/>
        <end position="187"/>
    </location>
</feature>
<evidence type="ECO:0000256" key="8">
    <source>
        <dbReference type="ARBA" id="ARBA00022982"/>
    </source>
</evidence>
<keyword evidence="10" id="KW-0408">Iron</keyword>
<feature type="transmembrane region" description="Helical" evidence="12">
    <location>
        <begin position="295"/>
        <end position="319"/>
    </location>
</feature>
<dbReference type="GO" id="GO:0005886">
    <property type="term" value="C:plasma membrane"/>
    <property type="evidence" value="ECO:0007669"/>
    <property type="project" value="UniProtKB-SubCell"/>
</dbReference>
<accession>A0A023D2B0</accession>
<keyword evidence="4" id="KW-1003">Cell membrane</keyword>
<sequence>MVPIMDSYTILKFFWAAILGILFMGLGIMVGMDMGVGTLLRFVGRNDGERRTALNIIGPHWDGNQVWFILGGGAIFAAFPTLYATSFSVFYVVMILLLFSMILRPVAFEYRSKVESSRWRASWDWAFLISGAFPMFVYGAAFGNVMEGVGYHFSWTGQYYQDESFLSYLLNPFAILCGLMSVALSVYQGGAMLMLRAEEPIYGRAQRYAVWGGWTAAVLFALGGVWISRMSGYVLVSGGASGMAPDPIRGQHVARVAGGWLAHFSAHPALWIVPLGGLACMIVGPLVLRANRPALGWWIGAGSWIATIKTVGIAMFPFLMPSSTTPDQSLTIWNSCASAYGLTCMLVLAAIFVPIILSYTSWCYYVMRGKVRTADIVNDTHSY</sequence>
<dbReference type="Pfam" id="PF02322">
    <property type="entry name" value="Cyt_bd_oxida_II"/>
    <property type="match status" value="1"/>
</dbReference>
<proteinExistence type="inferred from homology"/>
<comment type="similarity">
    <text evidence="2">Belongs to the cytochrome ubiquinol oxidase subunit 2 family.</text>
</comment>
<evidence type="ECO:0000256" key="9">
    <source>
        <dbReference type="ARBA" id="ARBA00022989"/>
    </source>
</evidence>
<evidence type="ECO:0000256" key="4">
    <source>
        <dbReference type="ARBA" id="ARBA00022475"/>
    </source>
</evidence>
<name>A0A023D2B0_ACIMT</name>
<keyword evidence="6 12" id="KW-0812">Transmembrane</keyword>
<dbReference type="PIRSF" id="PIRSF000267">
    <property type="entry name" value="Cyt_oxidse_sub2"/>
    <property type="match status" value="1"/>
</dbReference>
<keyword evidence="3" id="KW-0813">Transport</keyword>
<dbReference type="NCBIfam" id="TIGR00203">
    <property type="entry name" value="cydB"/>
    <property type="match status" value="1"/>
</dbReference>
<keyword evidence="8" id="KW-0249">Electron transport</keyword>
<evidence type="ECO:0000313" key="14">
    <source>
        <dbReference type="Proteomes" id="UP000019760"/>
    </source>
</evidence>
<evidence type="ECO:0000256" key="10">
    <source>
        <dbReference type="ARBA" id="ARBA00023004"/>
    </source>
</evidence>
<protein>
    <submittedName>
        <fullName evidence="13">Cytochrome d ubiquinol oxidase subunit II</fullName>
    </submittedName>
</protein>
<feature type="transmembrane region" description="Helical" evidence="12">
    <location>
        <begin position="269"/>
        <end position="288"/>
    </location>
</feature>
<dbReference type="GO" id="GO:0019646">
    <property type="term" value="P:aerobic electron transport chain"/>
    <property type="evidence" value="ECO:0007669"/>
    <property type="project" value="TreeGrafter"/>
</dbReference>
<keyword evidence="5" id="KW-0349">Heme</keyword>
<dbReference type="GO" id="GO:0009055">
    <property type="term" value="F:electron transfer activity"/>
    <property type="evidence" value="ECO:0007669"/>
    <property type="project" value="TreeGrafter"/>
</dbReference>
<dbReference type="InterPro" id="IPR003317">
    <property type="entry name" value="Cyt-d_oxidase_su2"/>
</dbReference>
<gene>
    <name evidence="13" type="ORF">Amme_018_018</name>
</gene>
<evidence type="ECO:0000256" key="11">
    <source>
        <dbReference type="ARBA" id="ARBA00023136"/>
    </source>
</evidence>
<feature type="transmembrane region" description="Helical" evidence="12">
    <location>
        <begin position="89"/>
        <end position="110"/>
    </location>
</feature>
<evidence type="ECO:0000256" key="3">
    <source>
        <dbReference type="ARBA" id="ARBA00022448"/>
    </source>
</evidence>
<organism evidence="13 14">
    <name type="scientific">Acidomonas methanolica NBRC 104435</name>
    <dbReference type="NCBI Taxonomy" id="1231351"/>
    <lineage>
        <taxon>Bacteria</taxon>
        <taxon>Pseudomonadati</taxon>
        <taxon>Pseudomonadota</taxon>
        <taxon>Alphaproteobacteria</taxon>
        <taxon>Acetobacterales</taxon>
        <taxon>Acetobacteraceae</taxon>
        <taxon>Acidomonas</taxon>
    </lineage>
</organism>
<evidence type="ECO:0000256" key="12">
    <source>
        <dbReference type="SAM" id="Phobius"/>
    </source>
</evidence>
<keyword evidence="14" id="KW-1185">Reference proteome</keyword>
<evidence type="ECO:0000256" key="1">
    <source>
        <dbReference type="ARBA" id="ARBA00004651"/>
    </source>
</evidence>
<dbReference type="PANTHER" id="PTHR43141">
    <property type="entry name" value="CYTOCHROME BD2 SUBUNIT II"/>
    <property type="match status" value="1"/>
</dbReference>
<evidence type="ECO:0000256" key="7">
    <source>
        <dbReference type="ARBA" id="ARBA00022723"/>
    </source>
</evidence>
<dbReference type="Proteomes" id="UP000019760">
    <property type="component" value="Unassembled WGS sequence"/>
</dbReference>
<evidence type="ECO:0000256" key="2">
    <source>
        <dbReference type="ARBA" id="ARBA00007543"/>
    </source>
</evidence>
<feature type="transmembrane region" description="Helical" evidence="12">
    <location>
        <begin position="122"/>
        <end position="145"/>
    </location>
</feature>
<dbReference type="GO" id="GO:0046872">
    <property type="term" value="F:metal ion binding"/>
    <property type="evidence" value="ECO:0007669"/>
    <property type="project" value="UniProtKB-KW"/>
</dbReference>